<evidence type="ECO:0000313" key="10">
    <source>
        <dbReference type="RefSeq" id="XP_031403330.1"/>
    </source>
</evidence>
<dbReference type="GeneID" id="116212782"/>
<comment type="subcellular location">
    <subcellularLocation>
        <location evidence="1">Golgi apparatus membrane</location>
        <topology evidence="1">Single-pass type II membrane protein</topology>
    </subcellularLocation>
</comment>
<proteinExistence type="inferred from homology"/>
<evidence type="ECO:0000256" key="3">
    <source>
        <dbReference type="ARBA" id="ARBA00022676"/>
    </source>
</evidence>
<evidence type="ECO:0000256" key="4">
    <source>
        <dbReference type="ARBA" id="ARBA00022968"/>
    </source>
</evidence>
<evidence type="ECO:0000256" key="2">
    <source>
        <dbReference type="ARBA" id="ARBA00010271"/>
    </source>
</evidence>
<gene>
    <name evidence="10" type="primary">LOC116212782</name>
    <name evidence="7" type="ORF">CDL15_Pgr004968</name>
</gene>
<evidence type="ECO:0000313" key="8">
    <source>
        <dbReference type="Proteomes" id="UP000197138"/>
    </source>
</evidence>
<dbReference type="GO" id="GO:0000139">
    <property type="term" value="C:Golgi membrane"/>
    <property type="evidence" value="ECO:0007669"/>
    <property type="project" value="UniProtKB-SubCell"/>
</dbReference>
<keyword evidence="4" id="KW-0735">Signal-anchor</keyword>
<reference evidence="7" key="2">
    <citation type="submission" date="2017-06" db="EMBL/GenBank/DDBJ databases">
        <title>The pomegranate genome and the genomics of punicalagin biosynthesis.</title>
        <authorList>
            <person name="Xu C."/>
        </authorList>
    </citation>
    <scope>NUCLEOTIDE SEQUENCE [LARGE SCALE GENOMIC DNA]</scope>
    <source>
        <tissue evidence="7">Fresh leaf</tissue>
    </source>
</reference>
<dbReference type="InterPro" id="IPR040911">
    <property type="entry name" value="Exostosin_GT47"/>
</dbReference>
<reference evidence="9" key="3">
    <citation type="journal article" date="2020" name="Plant Biotechnol. J.">
        <title>The pomegranate (Punica granatum L.) draft genome dissects genetic divergence between soft- and hard-seeded cultivars.</title>
        <authorList>
            <person name="Luo X."/>
            <person name="Li H."/>
            <person name="Wu Z."/>
            <person name="Yao W."/>
            <person name="Zhao P."/>
            <person name="Cao D."/>
            <person name="Yu H."/>
            <person name="Li K."/>
            <person name="Poudel K."/>
            <person name="Zhao D."/>
            <person name="Zhang F."/>
            <person name="Xia X."/>
            <person name="Chen L."/>
            <person name="Wang Q."/>
            <person name="Jing D."/>
            <person name="Cao S."/>
        </authorList>
    </citation>
    <scope>NUCLEOTIDE SEQUENCE [LARGE SCALE GENOMIC DNA]</scope>
</reference>
<dbReference type="Proteomes" id="UP000197138">
    <property type="component" value="Unassembled WGS sequence"/>
</dbReference>
<organism evidence="7 8">
    <name type="scientific">Punica granatum</name>
    <name type="common">Pomegranate</name>
    <dbReference type="NCBI Taxonomy" id="22663"/>
    <lineage>
        <taxon>Eukaryota</taxon>
        <taxon>Viridiplantae</taxon>
        <taxon>Streptophyta</taxon>
        <taxon>Embryophyta</taxon>
        <taxon>Tracheophyta</taxon>
        <taxon>Spermatophyta</taxon>
        <taxon>Magnoliopsida</taxon>
        <taxon>eudicotyledons</taxon>
        <taxon>Gunneridae</taxon>
        <taxon>Pentapetalae</taxon>
        <taxon>rosids</taxon>
        <taxon>malvids</taxon>
        <taxon>Myrtales</taxon>
        <taxon>Lythraceae</taxon>
        <taxon>Punica</taxon>
    </lineage>
</organism>
<evidence type="ECO:0000313" key="9">
    <source>
        <dbReference type="Proteomes" id="UP000515151"/>
    </source>
</evidence>
<reference evidence="10" key="4">
    <citation type="submission" date="2025-04" db="UniProtKB">
        <authorList>
            <consortium name="RefSeq"/>
        </authorList>
    </citation>
    <scope>IDENTIFICATION</scope>
    <source>
        <tissue evidence="10">Leaf</tissue>
    </source>
</reference>
<evidence type="ECO:0000256" key="1">
    <source>
        <dbReference type="ARBA" id="ARBA00004323"/>
    </source>
</evidence>
<sequence length="494" mass="56390">MEKPPAGTLCHQPLHCVLGSLVICIFLVSLNRSFSANSKNGVGFFVENYQNAISSPKPGSPMPARENAAVTDPCSGRYIYIHDLPSRFNTDLLDNCRSLTRGTDGNMCQYIDNFGLGPKVSDPGGVLSNGSWFRTNQFMLEVIFHNRLKKYECLTNNSSRASAVFIPYYAGLDMSQFLWSPNISVRDATGYDLVRWVSGRPEWRRMWGRDHFFVAGRIAWDFRRQTDDTSDWGSKLMFLPESRNMTMLSVESSVWNNDLAIPYPAYFHPSDLSDVAEWQDRIRNQERPYLFAFAGAPRPELRFTIRGKIIEQCLNSNGKCKLLNCSPETNNCDNPVNVMSVFQKSVFCLQPRGDSYTRRSTFDSIIAGCIPVFFHPGTAYVQYLWYLPENYTRYSVYIPLGNAKEGEKISIEERLLHIPRDKVVEMREEVVRMIPRIIYADRRDGVGAFEDAFDVAVKGILDRVERVRRVIRDGGDPGVGFSEQNHFKFDFPLP</sequence>
<evidence type="ECO:0000313" key="7">
    <source>
        <dbReference type="EMBL" id="OWM76756.1"/>
    </source>
</evidence>
<dbReference type="Proteomes" id="UP000515151">
    <property type="component" value="Chromosome 7"/>
</dbReference>
<keyword evidence="9" id="KW-1185">Reference proteome</keyword>
<dbReference type="PANTHER" id="PTHR11062">
    <property type="entry name" value="EXOSTOSIN HEPARAN SULFATE GLYCOSYLTRANSFERASE -RELATED"/>
    <property type="match status" value="1"/>
</dbReference>
<keyword evidence="3 10" id="KW-0808">Transferase</keyword>
<comment type="similarity">
    <text evidence="2">Belongs to the glycosyltransferase 47 family.</text>
</comment>
<keyword evidence="5" id="KW-0333">Golgi apparatus</keyword>
<dbReference type="GO" id="GO:0016757">
    <property type="term" value="F:glycosyltransferase activity"/>
    <property type="evidence" value="ECO:0007669"/>
    <property type="project" value="UniProtKB-KW"/>
</dbReference>
<dbReference type="InterPro" id="IPR004263">
    <property type="entry name" value="Exostosin"/>
</dbReference>
<dbReference type="AlphaFoldDB" id="A0A218WVV9"/>
<dbReference type="EMBL" id="MTKT01003016">
    <property type="protein sequence ID" value="OWM76756.1"/>
    <property type="molecule type" value="Genomic_DNA"/>
</dbReference>
<keyword evidence="4" id="KW-0812">Transmembrane</keyword>
<evidence type="ECO:0000256" key="5">
    <source>
        <dbReference type="ARBA" id="ARBA00023034"/>
    </source>
</evidence>
<protein>
    <submittedName>
        <fullName evidence="10">Probable xyloglucan galactosyltransferase GT14</fullName>
    </submittedName>
</protein>
<name>A0A218WVV9_PUNGR</name>
<reference evidence="8" key="1">
    <citation type="journal article" date="2017" name="Plant J.">
        <title>The pomegranate (Punica granatum L.) genome and the genomics of punicalagin biosynthesis.</title>
        <authorList>
            <person name="Qin G."/>
            <person name="Xu C."/>
            <person name="Ming R."/>
            <person name="Tang H."/>
            <person name="Guyot R."/>
            <person name="Kramer E.M."/>
            <person name="Hu Y."/>
            <person name="Yi X."/>
            <person name="Qi Y."/>
            <person name="Xu X."/>
            <person name="Gao Z."/>
            <person name="Pan H."/>
            <person name="Jian J."/>
            <person name="Tian Y."/>
            <person name="Yue Z."/>
            <person name="Xu Y."/>
        </authorList>
    </citation>
    <scope>NUCLEOTIDE SEQUENCE [LARGE SCALE GENOMIC DNA]</scope>
    <source>
        <strain evidence="8">cv. Dabenzi</strain>
    </source>
</reference>
<keyword evidence="3 10" id="KW-0328">Glycosyltransferase</keyword>
<evidence type="ECO:0000259" key="6">
    <source>
        <dbReference type="Pfam" id="PF03016"/>
    </source>
</evidence>
<feature type="domain" description="Exostosin GT47" evidence="6">
    <location>
        <begin position="74"/>
        <end position="409"/>
    </location>
</feature>
<accession>A0A218WVV9</accession>
<dbReference type="OrthoDB" id="1924787at2759"/>
<dbReference type="Pfam" id="PF03016">
    <property type="entry name" value="Exostosin_GT47"/>
    <property type="match status" value="1"/>
</dbReference>
<dbReference type="RefSeq" id="XP_031403330.1">
    <property type="nucleotide sequence ID" value="XM_031547470.1"/>
</dbReference>
<dbReference type="PANTHER" id="PTHR11062:SF241">
    <property type="entry name" value="XYLOGLUCAN GALACTOSYLTRANSFERASE GT14-RELATED"/>
    <property type="match status" value="1"/>
</dbReference>